<keyword evidence="3" id="KW-1185">Reference proteome</keyword>
<organism evidence="2 3">
    <name type="scientific">Pyronema omphalodes (strain CBS 100304)</name>
    <name type="common">Pyronema confluens</name>
    <dbReference type="NCBI Taxonomy" id="1076935"/>
    <lineage>
        <taxon>Eukaryota</taxon>
        <taxon>Fungi</taxon>
        <taxon>Dikarya</taxon>
        <taxon>Ascomycota</taxon>
        <taxon>Pezizomycotina</taxon>
        <taxon>Pezizomycetes</taxon>
        <taxon>Pezizales</taxon>
        <taxon>Pyronemataceae</taxon>
        <taxon>Pyronema</taxon>
    </lineage>
</organism>
<proteinExistence type="predicted"/>
<dbReference type="EMBL" id="HF935283">
    <property type="protein sequence ID" value="CCX06261.1"/>
    <property type="molecule type" value="Genomic_DNA"/>
</dbReference>
<evidence type="ECO:0000313" key="2">
    <source>
        <dbReference type="EMBL" id="CCX06261.1"/>
    </source>
</evidence>
<gene>
    <name evidence="2" type="ORF">PCON_05848</name>
</gene>
<accession>U4KX09</accession>
<evidence type="ECO:0000313" key="3">
    <source>
        <dbReference type="Proteomes" id="UP000018144"/>
    </source>
</evidence>
<sequence>MISRWKAEIPGSSSARLPWHPGARPNAESTALKPRQLSYSTDGFAKCLISHIANISNQFI</sequence>
<protein>
    <submittedName>
        <fullName evidence="2">Uncharacterized protein</fullName>
    </submittedName>
</protein>
<feature type="region of interest" description="Disordered" evidence="1">
    <location>
        <begin position="1"/>
        <end position="31"/>
    </location>
</feature>
<reference evidence="2 3" key="1">
    <citation type="journal article" date="2013" name="PLoS Genet.">
        <title>The genome and development-dependent transcriptomes of Pyronema confluens: a window into fungal evolution.</title>
        <authorList>
            <person name="Traeger S."/>
            <person name="Altegoer F."/>
            <person name="Freitag M."/>
            <person name="Gabaldon T."/>
            <person name="Kempken F."/>
            <person name="Kumar A."/>
            <person name="Marcet-Houben M."/>
            <person name="Poggeler S."/>
            <person name="Stajich J.E."/>
            <person name="Nowrousian M."/>
        </authorList>
    </citation>
    <scope>NUCLEOTIDE SEQUENCE [LARGE SCALE GENOMIC DNA]</scope>
    <source>
        <strain evidence="3">CBS 100304</strain>
        <tissue evidence="2">Vegetative mycelium</tissue>
    </source>
</reference>
<dbReference type="AlphaFoldDB" id="U4KX09"/>
<name>U4KX09_PYROM</name>
<dbReference type="Proteomes" id="UP000018144">
    <property type="component" value="Unassembled WGS sequence"/>
</dbReference>
<evidence type="ECO:0000256" key="1">
    <source>
        <dbReference type="SAM" id="MobiDB-lite"/>
    </source>
</evidence>